<organism evidence="1 2">
    <name type="scientific">Caligus rogercresseyi</name>
    <name type="common">Sea louse</name>
    <dbReference type="NCBI Taxonomy" id="217165"/>
    <lineage>
        <taxon>Eukaryota</taxon>
        <taxon>Metazoa</taxon>
        <taxon>Ecdysozoa</taxon>
        <taxon>Arthropoda</taxon>
        <taxon>Crustacea</taxon>
        <taxon>Multicrustacea</taxon>
        <taxon>Hexanauplia</taxon>
        <taxon>Copepoda</taxon>
        <taxon>Siphonostomatoida</taxon>
        <taxon>Caligidae</taxon>
        <taxon>Caligus</taxon>
    </lineage>
</organism>
<dbReference type="AlphaFoldDB" id="A0A7T8GWX1"/>
<evidence type="ECO:0000313" key="1">
    <source>
        <dbReference type="EMBL" id="QQP38940.1"/>
    </source>
</evidence>
<proteinExistence type="predicted"/>
<reference evidence="2" key="1">
    <citation type="submission" date="2021-01" db="EMBL/GenBank/DDBJ databases">
        <title>Caligus Genome Assembly.</title>
        <authorList>
            <person name="Gallardo-Escarate C."/>
        </authorList>
    </citation>
    <scope>NUCLEOTIDE SEQUENCE [LARGE SCALE GENOMIC DNA]</scope>
</reference>
<evidence type="ECO:0000313" key="2">
    <source>
        <dbReference type="Proteomes" id="UP000595437"/>
    </source>
</evidence>
<sequence>MTTTWQSSKPRKLFPDPKLRVSWHSSRATFTQLVRAISSLQERLPLMESIGILEMVQMRRIRTSKK</sequence>
<gene>
    <name evidence="1" type="ORF">FKW44_019664</name>
</gene>
<dbReference type="Proteomes" id="UP000595437">
    <property type="component" value="Chromosome 14"/>
</dbReference>
<dbReference type="EMBL" id="CP045903">
    <property type="protein sequence ID" value="QQP38940.1"/>
    <property type="molecule type" value="Genomic_DNA"/>
</dbReference>
<accession>A0A7T8GWX1</accession>
<name>A0A7T8GWX1_CALRO</name>
<keyword evidence="2" id="KW-1185">Reference proteome</keyword>
<protein>
    <submittedName>
        <fullName evidence="1">Uncharacterized protein</fullName>
    </submittedName>
</protein>